<dbReference type="Proteomes" id="UP000236544">
    <property type="component" value="Unassembled WGS sequence"/>
</dbReference>
<dbReference type="Gene3D" id="3.40.50.300">
    <property type="entry name" value="P-loop containing nucleotide triphosphate hydrolases"/>
    <property type="match status" value="1"/>
</dbReference>
<proteinExistence type="predicted"/>
<organism evidence="2 3">
    <name type="scientific">Lachancea quebecensis</name>
    <dbReference type="NCBI Taxonomy" id="1654605"/>
    <lineage>
        <taxon>Eukaryota</taxon>
        <taxon>Fungi</taxon>
        <taxon>Dikarya</taxon>
        <taxon>Ascomycota</taxon>
        <taxon>Saccharomycotina</taxon>
        <taxon>Saccharomycetes</taxon>
        <taxon>Saccharomycetales</taxon>
        <taxon>Saccharomycetaceae</taxon>
        <taxon>Lachancea</taxon>
    </lineage>
</organism>
<evidence type="ECO:0000259" key="1">
    <source>
        <dbReference type="Pfam" id="PF00485"/>
    </source>
</evidence>
<accession>A0A0P1KPS3</accession>
<dbReference type="OrthoDB" id="738517at2759"/>
<dbReference type="EMBL" id="LN890565">
    <property type="protein sequence ID" value="CUS21598.1"/>
    <property type="molecule type" value="Genomic_DNA"/>
</dbReference>
<gene>
    <name evidence="2" type="ORF">LAQU0_S03e06282g</name>
</gene>
<protein>
    <submittedName>
        <fullName evidence="2">LAQU0S03e06282g1_1</fullName>
    </submittedName>
</protein>
<evidence type="ECO:0000313" key="2">
    <source>
        <dbReference type="EMBL" id="CUS21598.1"/>
    </source>
</evidence>
<name>A0A0P1KPS3_9SACH</name>
<sequence>MPRVIVSIGGGHLTDIHKAVLQIKDALLEAFVNTEVILVDLDKYLKKGPLTHTDQDYNFKEVSERICSAQDPSVWEAVLVCGAYALFDPTINDLCHLKVFLDSDGDRRLIDLINRRDAKTPELLAVLIKDYMENLRPEMHKFIEPTKAHADLIIPNSSENVGPAIIVDSIVKIVEDSKGGIARPRKLFPYLDFQAESLDIEKEKYYDLS</sequence>
<dbReference type="AlphaFoldDB" id="A0A0P1KPS3"/>
<reference evidence="3" key="1">
    <citation type="submission" date="2015-10" db="EMBL/GenBank/DDBJ databases">
        <authorList>
            <person name="Devillers H."/>
        </authorList>
    </citation>
    <scope>NUCLEOTIDE SEQUENCE [LARGE SCALE GENOMIC DNA]</scope>
</reference>
<feature type="domain" description="Phosphoribulokinase/uridine kinase" evidence="1">
    <location>
        <begin position="57"/>
        <end position="160"/>
    </location>
</feature>
<dbReference type="InterPro" id="IPR006083">
    <property type="entry name" value="PRK/URK"/>
</dbReference>
<dbReference type="GO" id="GO:0005524">
    <property type="term" value="F:ATP binding"/>
    <property type="evidence" value="ECO:0007669"/>
    <property type="project" value="InterPro"/>
</dbReference>
<dbReference type="SUPFAM" id="SSF52540">
    <property type="entry name" value="P-loop containing nucleoside triphosphate hydrolases"/>
    <property type="match status" value="1"/>
</dbReference>
<dbReference type="InterPro" id="IPR027417">
    <property type="entry name" value="P-loop_NTPase"/>
</dbReference>
<dbReference type="Pfam" id="PF00485">
    <property type="entry name" value="PRK"/>
    <property type="match status" value="1"/>
</dbReference>
<dbReference type="GO" id="GO:0016301">
    <property type="term" value="F:kinase activity"/>
    <property type="evidence" value="ECO:0007669"/>
    <property type="project" value="InterPro"/>
</dbReference>
<keyword evidence="3" id="KW-1185">Reference proteome</keyword>
<evidence type="ECO:0000313" key="3">
    <source>
        <dbReference type="Proteomes" id="UP000236544"/>
    </source>
</evidence>